<gene>
    <name evidence="1" type="ORF">HYALB_00001279</name>
</gene>
<dbReference type="OrthoDB" id="4801050at2759"/>
<dbReference type="EMBL" id="CAJVRM010000057">
    <property type="protein sequence ID" value="CAG8972860.1"/>
    <property type="molecule type" value="Genomic_DNA"/>
</dbReference>
<evidence type="ECO:0000313" key="2">
    <source>
        <dbReference type="Proteomes" id="UP000701801"/>
    </source>
</evidence>
<evidence type="ECO:0000313" key="1">
    <source>
        <dbReference type="EMBL" id="CAG8972860.1"/>
    </source>
</evidence>
<protein>
    <submittedName>
        <fullName evidence="1">Uncharacterized protein</fullName>
    </submittedName>
</protein>
<accession>A0A9N9LCP1</accession>
<keyword evidence="2" id="KW-1185">Reference proteome</keyword>
<organism evidence="1 2">
    <name type="scientific">Hymenoscyphus albidus</name>
    <dbReference type="NCBI Taxonomy" id="595503"/>
    <lineage>
        <taxon>Eukaryota</taxon>
        <taxon>Fungi</taxon>
        <taxon>Dikarya</taxon>
        <taxon>Ascomycota</taxon>
        <taxon>Pezizomycotina</taxon>
        <taxon>Leotiomycetes</taxon>
        <taxon>Helotiales</taxon>
        <taxon>Helotiaceae</taxon>
        <taxon>Hymenoscyphus</taxon>
    </lineage>
</organism>
<sequence length="102" mass="11194">MAPPSAFDLFCANNQTSILIGAFATQVAHHQYIKKAAPAIASINTSFHITRPLKAGLGWGVVFIGLLTQITIAKQAVRNHADPVLAHAQQRKPWKRNIEDRL</sequence>
<comment type="caution">
    <text evidence="1">The sequence shown here is derived from an EMBL/GenBank/DDBJ whole genome shotgun (WGS) entry which is preliminary data.</text>
</comment>
<reference evidence="1" key="1">
    <citation type="submission" date="2021-07" db="EMBL/GenBank/DDBJ databases">
        <authorList>
            <person name="Durling M."/>
        </authorList>
    </citation>
    <scope>NUCLEOTIDE SEQUENCE</scope>
</reference>
<proteinExistence type="predicted"/>
<dbReference type="AlphaFoldDB" id="A0A9N9LCP1"/>
<dbReference type="Proteomes" id="UP000701801">
    <property type="component" value="Unassembled WGS sequence"/>
</dbReference>
<name>A0A9N9LCP1_9HELO</name>